<evidence type="ECO:0000313" key="6">
    <source>
        <dbReference type="Proteomes" id="UP000465301"/>
    </source>
</evidence>
<dbReference type="InterPro" id="IPR036661">
    <property type="entry name" value="Luciferase-like_sf"/>
</dbReference>
<comment type="caution">
    <text evidence="5">The sequence shown here is derived from an EMBL/GenBank/DDBJ whole genome shotgun (WGS) entry which is preliminary data.</text>
</comment>
<gene>
    <name evidence="5" type="ORF">MTIM_12550</name>
</gene>
<evidence type="ECO:0000259" key="4">
    <source>
        <dbReference type="Pfam" id="PF00296"/>
    </source>
</evidence>
<sequence>MYTLRFDMRDPEWAAAPTDLYAAAPEMAAWAEEHGGLAAVLCEHHGSEDGYLPSPFLLASAVAARTQRLALSLILILPFYETVRLAEDMAVLDIISNGRASYILALGYRPEEFEHFGVPIKKRGRVCDEKLALLRRLLAGETVVEDGRRITVTPRPLTPGGPGLMWGGGTLAAARRAGRYGLGMLGNANAPGIREAYEEACREHGHTPGPTMFPDRNTPSVVFVADDVDQAWKEIGDHLLHDVKTYAAWNPGDETTAGFSHVNTVDELRETGTSHVIISVPEAISRVKAGQVLNLSPLCGGCPGHRVDLSQAGGRGRAAPGSVLIFPCRASSCGAKWARFRATTRRWPPGGYSSPNRSTRCELTPSASSRRATR</sequence>
<dbReference type="AlphaFoldDB" id="A0A7I9Z3D2"/>
<feature type="region of interest" description="Disordered" evidence="3">
    <location>
        <begin position="345"/>
        <end position="374"/>
    </location>
</feature>
<organism evidence="5 6">
    <name type="scientific">Mycobacterium timonense</name>
    <dbReference type="NCBI Taxonomy" id="701043"/>
    <lineage>
        <taxon>Bacteria</taxon>
        <taxon>Bacillati</taxon>
        <taxon>Actinomycetota</taxon>
        <taxon>Actinomycetes</taxon>
        <taxon>Mycobacteriales</taxon>
        <taxon>Mycobacteriaceae</taxon>
        <taxon>Mycobacterium</taxon>
        <taxon>Mycobacterium avium complex (MAC)</taxon>
    </lineage>
</organism>
<dbReference type="Proteomes" id="UP000465301">
    <property type="component" value="Unassembled WGS sequence"/>
</dbReference>
<dbReference type="Pfam" id="PF00296">
    <property type="entry name" value="Bac_luciferase"/>
    <property type="match status" value="1"/>
</dbReference>
<dbReference type="GO" id="GO:0005829">
    <property type="term" value="C:cytosol"/>
    <property type="evidence" value="ECO:0007669"/>
    <property type="project" value="TreeGrafter"/>
</dbReference>
<dbReference type="SUPFAM" id="SSF51679">
    <property type="entry name" value="Bacterial luciferase-like"/>
    <property type="match status" value="1"/>
</dbReference>
<proteinExistence type="predicted"/>
<dbReference type="EMBL" id="BLLA01000001">
    <property type="protein sequence ID" value="GFG95376.1"/>
    <property type="molecule type" value="Genomic_DNA"/>
</dbReference>
<evidence type="ECO:0000256" key="1">
    <source>
        <dbReference type="ARBA" id="ARBA00023002"/>
    </source>
</evidence>
<dbReference type="GO" id="GO:0004497">
    <property type="term" value="F:monooxygenase activity"/>
    <property type="evidence" value="ECO:0007669"/>
    <property type="project" value="UniProtKB-KW"/>
</dbReference>
<keyword evidence="1" id="KW-0560">Oxidoreductase</keyword>
<dbReference type="PANTHER" id="PTHR30137:SF8">
    <property type="entry name" value="BLR5498 PROTEIN"/>
    <property type="match status" value="1"/>
</dbReference>
<dbReference type="Gene3D" id="3.20.20.30">
    <property type="entry name" value="Luciferase-like domain"/>
    <property type="match status" value="1"/>
</dbReference>
<name>A0A7I9Z3D2_9MYCO</name>
<keyword evidence="2" id="KW-0503">Monooxygenase</keyword>
<reference evidence="5 6" key="1">
    <citation type="journal article" date="2019" name="Emerg. Microbes Infect.">
        <title>Comprehensive subspecies identification of 175 nontuberculous mycobacteria species based on 7547 genomic profiles.</title>
        <authorList>
            <person name="Matsumoto Y."/>
            <person name="Kinjo T."/>
            <person name="Motooka D."/>
            <person name="Nabeya D."/>
            <person name="Jung N."/>
            <person name="Uechi K."/>
            <person name="Horii T."/>
            <person name="Iida T."/>
            <person name="Fujita J."/>
            <person name="Nakamura S."/>
        </authorList>
    </citation>
    <scope>NUCLEOTIDE SEQUENCE [LARGE SCALE GENOMIC DNA]</scope>
    <source>
        <strain evidence="5 6">JCM 30726</strain>
    </source>
</reference>
<protein>
    <recommendedName>
        <fullName evidence="4">Luciferase-like domain-containing protein</fullName>
    </recommendedName>
</protein>
<feature type="domain" description="Luciferase-like" evidence="4">
    <location>
        <begin position="19"/>
        <end position="248"/>
    </location>
</feature>
<dbReference type="InterPro" id="IPR011251">
    <property type="entry name" value="Luciferase-like_dom"/>
</dbReference>
<evidence type="ECO:0000256" key="3">
    <source>
        <dbReference type="SAM" id="MobiDB-lite"/>
    </source>
</evidence>
<evidence type="ECO:0000256" key="2">
    <source>
        <dbReference type="ARBA" id="ARBA00023033"/>
    </source>
</evidence>
<dbReference type="PANTHER" id="PTHR30137">
    <property type="entry name" value="LUCIFERASE-LIKE MONOOXYGENASE"/>
    <property type="match status" value="1"/>
</dbReference>
<dbReference type="InterPro" id="IPR050766">
    <property type="entry name" value="Bact_Lucif_Oxidored"/>
</dbReference>
<evidence type="ECO:0000313" key="5">
    <source>
        <dbReference type="EMBL" id="GFG95376.1"/>
    </source>
</evidence>
<dbReference type="GO" id="GO:0016705">
    <property type="term" value="F:oxidoreductase activity, acting on paired donors, with incorporation or reduction of molecular oxygen"/>
    <property type="evidence" value="ECO:0007669"/>
    <property type="project" value="InterPro"/>
</dbReference>
<feature type="compositionally biased region" description="Polar residues" evidence="3">
    <location>
        <begin position="365"/>
        <end position="374"/>
    </location>
</feature>
<accession>A0A7I9Z3D2</accession>
<keyword evidence="6" id="KW-1185">Reference proteome</keyword>